<keyword evidence="6 8" id="KW-0560">Oxidoreductase</keyword>
<comment type="similarity">
    <text evidence="2 8 9">Belongs to the dihydrofolate reductase family.</text>
</comment>
<dbReference type="EC" id="1.5.1.3" evidence="3 8"/>
<dbReference type="PROSITE" id="PS51330">
    <property type="entry name" value="DHFR_2"/>
    <property type="match status" value="1"/>
</dbReference>
<evidence type="ECO:0000256" key="5">
    <source>
        <dbReference type="ARBA" id="ARBA00022857"/>
    </source>
</evidence>
<dbReference type="GO" id="GO:0050661">
    <property type="term" value="F:NADP binding"/>
    <property type="evidence" value="ECO:0007669"/>
    <property type="project" value="InterPro"/>
</dbReference>
<dbReference type="PRINTS" id="PR00070">
    <property type="entry name" value="DHFR"/>
</dbReference>
<dbReference type="Pfam" id="PF00186">
    <property type="entry name" value="DHFR_1"/>
    <property type="match status" value="1"/>
</dbReference>
<dbReference type="SUPFAM" id="SSF53597">
    <property type="entry name" value="Dihydrofolate reductase-like"/>
    <property type="match status" value="1"/>
</dbReference>
<dbReference type="PROSITE" id="PS00075">
    <property type="entry name" value="DHFR_1"/>
    <property type="match status" value="1"/>
</dbReference>
<organism evidence="11 12">
    <name type="scientific">Candidatus Desulfatifera sulfidica</name>
    <dbReference type="NCBI Taxonomy" id="2841691"/>
    <lineage>
        <taxon>Bacteria</taxon>
        <taxon>Pseudomonadati</taxon>
        <taxon>Thermodesulfobacteriota</taxon>
        <taxon>Desulfobulbia</taxon>
        <taxon>Desulfobulbales</taxon>
        <taxon>Desulfobulbaceae</taxon>
        <taxon>Candidatus Desulfatifera</taxon>
    </lineage>
</organism>
<name>A0A8J6TC41_9BACT</name>
<dbReference type="InterPro" id="IPR017925">
    <property type="entry name" value="DHFR_CS"/>
</dbReference>
<keyword evidence="4 8" id="KW-0554">One-carbon metabolism</keyword>
<evidence type="ECO:0000256" key="6">
    <source>
        <dbReference type="ARBA" id="ARBA00023002"/>
    </source>
</evidence>
<dbReference type="Proteomes" id="UP000599024">
    <property type="component" value="Unassembled WGS sequence"/>
</dbReference>
<evidence type="ECO:0000256" key="9">
    <source>
        <dbReference type="RuleBase" id="RU004474"/>
    </source>
</evidence>
<dbReference type="InterPro" id="IPR012259">
    <property type="entry name" value="DHFR"/>
</dbReference>
<evidence type="ECO:0000256" key="4">
    <source>
        <dbReference type="ARBA" id="ARBA00022563"/>
    </source>
</evidence>
<dbReference type="Gene3D" id="3.40.430.10">
    <property type="entry name" value="Dihydrofolate Reductase, subunit A"/>
    <property type="match status" value="1"/>
</dbReference>
<dbReference type="GO" id="GO:0046654">
    <property type="term" value="P:tetrahydrofolate biosynthetic process"/>
    <property type="evidence" value="ECO:0007669"/>
    <property type="project" value="UniProtKB-UniPathway"/>
</dbReference>
<evidence type="ECO:0000256" key="7">
    <source>
        <dbReference type="ARBA" id="ARBA00025067"/>
    </source>
</evidence>
<comment type="caution">
    <text evidence="11">The sequence shown here is derived from an EMBL/GenBank/DDBJ whole genome shotgun (WGS) entry which is preliminary data.</text>
</comment>
<evidence type="ECO:0000256" key="1">
    <source>
        <dbReference type="ARBA" id="ARBA00004903"/>
    </source>
</evidence>
<dbReference type="GO" id="GO:0004146">
    <property type="term" value="F:dihydrofolate reductase activity"/>
    <property type="evidence" value="ECO:0007669"/>
    <property type="project" value="UniProtKB-EC"/>
</dbReference>
<dbReference type="InterPro" id="IPR024072">
    <property type="entry name" value="DHFR-like_dom_sf"/>
</dbReference>
<comment type="pathway">
    <text evidence="1 8">Cofactor biosynthesis; tetrahydrofolate biosynthesis; 5,6,7,8-tetrahydrofolate from 7,8-dihydrofolate: step 1/1.</text>
</comment>
<evidence type="ECO:0000259" key="10">
    <source>
        <dbReference type="PROSITE" id="PS51330"/>
    </source>
</evidence>
<accession>A0A8J6TC41</accession>
<dbReference type="CDD" id="cd00209">
    <property type="entry name" value="DHFR"/>
    <property type="match status" value="1"/>
</dbReference>
<evidence type="ECO:0000256" key="2">
    <source>
        <dbReference type="ARBA" id="ARBA00009539"/>
    </source>
</evidence>
<proteinExistence type="inferred from homology"/>
<keyword evidence="5 8" id="KW-0521">NADP</keyword>
<dbReference type="GO" id="GO:0006730">
    <property type="term" value="P:one-carbon metabolic process"/>
    <property type="evidence" value="ECO:0007669"/>
    <property type="project" value="UniProtKB-KW"/>
</dbReference>
<dbReference type="PANTHER" id="PTHR48069">
    <property type="entry name" value="DIHYDROFOLATE REDUCTASE"/>
    <property type="match status" value="1"/>
</dbReference>
<dbReference type="EMBL" id="JACNLK010000029">
    <property type="protein sequence ID" value="MBC8208150.1"/>
    <property type="molecule type" value="Genomic_DNA"/>
</dbReference>
<feature type="domain" description="DHFR" evidence="10">
    <location>
        <begin position="2"/>
        <end position="158"/>
    </location>
</feature>
<dbReference type="GO" id="GO:0005829">
    <property type="term" value="C:cytosol"/>
    <property type="evidence" value="ECO:0007669"/>
    <property type="project" value="TreeGrafter"/>
</dbReference>
<evidence type="ECO:0000256" key="8">
    <source>
        <dbReference type="PIRNR" id="PIRNR000194"/>
    </source>
</evidence>
<dbReference type="AlphaFoldDB" id="A0A8J6TC41"/>
<dbReference type="UniPathway" id="UPA00077">
    <property type="reaction ID" value="UER00158"/>
</dbReference>
<evidence type="ECO:0000313" key="11">
    <source>
        <dbReference type="EMBL" id="MBC8208150.1"/>
    </source>
</evidence>
<comment type="function">
    <text evidence="7 8">Key enzyme in folate metabolism. Catalyzes an essential reaction for de novo glycine and purine synthesis, and for DNA precursor synthesis.</text>
</comment>
<dbReference type="PANTHER" id="PTHR48069:SF3">
    <property type="entry name" value="DIHYDROFOLATE REDUCTASE"/>
    <property type="match status" value="1"/>
</dbReference>
<gene>
    <name evidence="11" type="ORF">H8E79_03145</name>
</gene>
<reference evidence="11 12" key="1">
    <citation type="submission" date="2020-08" db="EMBL/GenBank/DDBJ databases">
        <title>Bridging the membrane lipid divide: bacteria of the FCB group superphylum have the potential to synthesize archaeal ether lipids.</title>
        <authorList>
            <person name="Villanueva L."/>
            <person name="Von Meijenfeldt F.A.B."/>
            <person name="Westbye A.B."/>
            <person name="Yadav S."/>
            <person name="Hopmans E.C."/>
            <person name="Dutilh B.E."/>
            <person name="Sinninghe Damste J.S."/>
        </authorList>
    </citation>
    <scope>NUCLEOTIDE SEQUENCE [LARGE SCALE GENOMIC DNA]</scope>
    <source>
        <strain evidence="11">NIOZ-UU81</strain>
    </source>
</reference>
<dbReference type="GO" id="GO:0046655">
    <property type="term" value="P:folic acid metabolic process"/>
    <property type="evidence" value="ECO:0007669"/>
    <property type="project" value="TreeGrafter"/>
</dbReference>
<dbReference type="GO" id="GO:0046452">
    <property type="term" value="P:dihydrofolate metabolic process"/>
    <property type="evidence" value="ECO:0007669"/>
    <property type="project" value="TreeGrafter"/>
</dbReference>
<sequence length="163" mass="18393">MEIILIAAMAANRVIGRENQIPWHLPDDLQWFKVTTMGHPLIMGRKTHESIGHALPGRENIVLTRQSGAVFSNCTVAHDLTMALDLCRKQSAPKAFIIGGEQIFKDGLRIADTILLNVLQRAVDGDVFFPPFSDQDFMLQEQIAVTGPEPYSRCRYIRRHQAR</sequence>
<evidence type="ECO:0000313" key="12">
    <source>
        <dbReference type="Proteomes" id="UP000599024"/>
    </source>
</evidence>
<dbReference type="InterPro" id="IPR001796">
    <property type="entry name" value="DHFR_dom"/>
</dbReference>
<evidence type="ECO:0000256" key="3">
    <source>
        <dbReference type="ARBA" id="ARBA00012856"/>
    </source>
</evidence>
<protein>
    <recommendedName>
        <fullName evidence="3 8">Dihydrofolate reductase</fullName>
        <ecNumber evidence="3 8">1.5.1.3</ecNumber>
    </recommendedName>
</protein>
<comment type="catalytic activity">
    <reaction evidence="8">
        <text>(6S)-5,6,7,8-tetrahydrofolate + NADP(+) = 7,8-dihydrofolate + NADPH + H(+)</text>
        <dbReference type="Rhea" id="RHEA:15009"/>
        <dbReference type="ChEBI" id="CHEBI:15378"/>
        <dbReference type="ChEBI" id="CHEBI:57451"/>
        <dbReference type="ChEBI" id="CHEBI:57453"/>
        <dbReference type="ChEBI" id="CHEBI:57783"/>
        <dbReference type="ChEBI" id="CHEBI:58349"/>
        <dbReference type="EC" id="1.5.1.3"/>
    </reaction>
</comment>
<dbReference type="PIRSF" id="PIRSF000194">
    <property type="entry name" value="DHFR"/>
    <property type="match status" value="1"/>
</dbReference>